<proteinExistence type="predicted"/>
<feature type="non-terminal residue" evidence="2">
    <location>
        <position position="309"/>
    </location>
</feature>
<organism evidence="2 3">
    <name type="scientific">Coniella lustricola</name>
    <dbReference type="NCBI Taxonomy" id="2025994"/>
    <lineage>
        <taxon>Eukaryota</taxon>
        <taxon>Fungi</taxon>
        <taxon>Dikarya</taxon>
        <taxon>Ascomycota</taxon>
        <taxon>Pezizomycotina</taxon>
        <taxon>Sordariomycetes</taxon>
        <taxon>Sordariomycetidae</taxon>
        <taxon>Diaporthales</taxon>
        <taxon>Schizoparmaceae</taxon>
        <taxon>Coniella</taxon>
    </lineage>
</organism>
<sequence>MARSEDTGIPGAVTSLSTDSDETFSKIRRWLNKCEGHETCRVRRQGLDPSWLPTRLVKIEALGDDSILDGSSSSGSGMKCRIVETKTDRPLGDLTYITLSHRWPVDSNLVATLSADNLEAWKVNLPLGSLSRTFRDTFRAALELNISYVWIDSLCIIQEGASAKADWEVEARMMHEVYSHARLNIYAARGDTDGGLFTNRNPEDLILRPRMNISPLATRGWVFQEQLLSLANLHFGRDEVLFECPFGQGGAYSCWYTLLNEYSARQLTKLEDRLVAMSGVAQHFKSKVLGGDVYIAGLWYSRLATDLLW</sequence>
<dbReference type="PANTHER" id="PTHR33112">
    <property type="entry name" value="DOMAIN PROTEIN, PUTATIVE-RELATED"/>
    <property type="match status" value="1"/>
</dbReference>
<reference evidence="2 3" key="1">
    <citation type="journal article" date="2018" name="Mycol. Prog.">
        <title>Coniella lustricola, a new species from submerged detritus.</title>
        <authorList>
            <person name="Raudabaugh D.B."/>
            <person name="Iturriaga T."/>
            <person name="Carver A."/>
            <person name="Mondo S."/>
            <person name="Pangilinan J."/>
            <person name="Lipzen A."/>
            <person name="He G."/>
            <person name="Amirebrahimi M."/>
            <person name="Grigoriev I.V."/>
            <person name="Miller A.N."/>
        </authorList>
    </citation>
    <scope>NUCLEOTIDE SEQUENCE [LARGE SCALE GENOMIC DNA]</scope>
    <source>
        <strain evidence="2 3">B22-T-1</strain>
    </source>
</reference>
<name>A0A2T3A2H5_9PEZI</name>
<dbReference type="AlphaFoldDB" id="A0A2T3A2H5"/>
<dbReference type="Proteomes" id="UP000241462">
    <property type="component" value="Unassembled WGS sequence"/>
</dbReference>
<dbReference type="EMBL" id="KZ678497">
    <property type="protein sequence ID" value="PSR81651.1"/>
    <property type="molecule type" value="Genomic_DNA"/>
</dbReference>
<gene>
    <name evidence="2" type="ORF">BD289DRAFT_372408</name>
</gene>
<dbReference type="PANTHER" id="PTHR33112:SF16">
    <property type="entry name" value="HETEROKARYON INCOMPATIBILITY DOMAIN-CONTAINING PROTEIN"/>
    <property type="match status" value="1"/>
</dbReference>
<dbReference type="Pfam" id="PF06985">
    <property type="entry name" value="HET"/>
    <property type="match status" value="1"/>
</dbReference>
<evidence type="ECO:0000313" key="2">
    <source>
        <dbReference type="EMBL" id="PSR81651.1"/>
    </source>
</evidence>
<feature type="domain" description="Heterokaryon incompatibility" evidence="1">
    <location>
        <begin position="96"/>
        <end position="202"/>
    </location>
</feature>
<dbReference type="OrthoDB" id="5362512at2759"/>
<dbReference type="InterPro" id="IPR010730">
    <property type="entry name" value="HET"/>
</dbReference>
<keyword evidence="3" id="KW-1185">Reference proteome</keyword>
<dbReference type="InParanoid" id="A0A2T3A2H5"/>
<evidence type="ECO:0000313" key="3">
    <source>
        <dbReference type="Proteomes" id="UP000241462"/>
    </source>
</evidence>
<dbReference type="STRING" id="2025994.A0A2T3A2H5"/>
<evidence type="ECO:0000259" key="1">
    <source>
        <dbReference type="Pfam" id="PF06985"/>
    </source>
</evidence>
<accession>A0A2T3A2H5</accession>
<protein>
    <recommendedName>
        <fullName evidence="1">Heterokaryon incompatibility domain-containing protein</fullName>
    </recommendedName>
</protein>